<dbReference type="Pfam" id="PF12937">
    <property type="entry name" value="F-box-like"/>
    <property type="match status" value="1"/>
</dbReference>
<sequence>MRDRARAAVNYVAPYGDGDNWRRHQLAEFLQERSARKQEAAASQDLVIEPRNQVTLFDELLFKILILLPAQSLFRLQFVCKKWFEIINSSIFIRCHAQQSETVLICRKLTLSEENTKSYFHFMDLDCGGNRFMESSSMELSDILASCDGLILVRFGKYKKLMIMNPTTRSQVVLPEEKKCGIIYNSFGIAYSNEAKTYSVVHLYFDKFGRTGCEILCICRRKWKSIEAPPFELVRGMTEIPVTVGESLYWMDRPSSYYLKMSLHDEKFVCREFPVSRTAYWDKLMEMEGRQLGFVNHAEIDVLQVWILMDEGGLMKEKWVKMYSLNLGMDVTFYMPICSTRNGKEMVIEGPDHKMYVYNFERGEMKLVHSRNDDEAWGGWVQKHHIPHRDTLVSCHVR</sequence>
<evidence type="ECO:0000313" key="2">
    <source>
        <dbReference type="EMBL" id="KAH6834124.1"/>
    </source>
</evidence>
<dbReference type="PROSITE" id="PS50181">
    <property type="entry name" value="FBOX"/>
    <property type="match status" value="1"/>
</dbReference>
<dbReference type="AlphaFoldDB" id="A0AAD4JIW7"/>
<dbReference type="SMART" id="SM00256">
    <property type="entry name" value="FBOX"/>
    <property type="match status" value="1"/>
</dbReference>
<comment type="caution">
    <text evidence="2">The sequence shown here is derived from an EMBL/GenBank/DDBJ whole genome shotgun (WGS) entry which is preliminary data.</text>
</comment>
<dbReference type="PANTHER" id="PTHR31672">
    <property type="entry name" value="BNACNNG10540D PROTEIN"/>
    <property type="match status" value="1"/>
</dbReference>
<name>A0AAD4JIW7_PERFH</name>
<evidence type="ECO:0000313" key="3">
    <source>
        <dbReference type="Proteomes" id="UP001190926"/>
    </source>
</evidence>
<reference evidence="2 3" key="1">
    <citation type="journal article" date="2021" name="Nat. Commun.">
        <title>Incipient diploidization of the medicinal plant Perilla within 10,000 years.</title>
        <authorList>
            <person name="Zhang Y."/>
            <person name="Shen Q."/>
            <person name="Leng L."/>
            <person name="Zhang D."/>
            <person name="Chen S."/>
            <person name="Shi Y."/>
            <person name="Ning Z."/>
            <person name="Chen S."/>
        </authorList>
    </citation>
    <scope>NUCLEOTIDE SEQUENCE [LARGE SCALE GENOMIC DNA]</scope>
    <source>
        <strain evidence="3">cv. PC099</strain>
    </source>
</reference>
<dbReference type="InterPro" id="IPR050796">
    <property type="entry name" value="SCF_F-box_component"/>
</dbReference>
<dbReference type="Proteomes" id="UP001190926">
    <property type="component" value="Unassembled WGS sequence"/>
</dbReference>
<feature type="domain" description="F-box" evidence="1">
    <location>
        <begin position="50"/>
        <end position="95"/>
    </location>
</feature>
<dbReference type="InterPro" id="IPR017451">
    <property type="entry name" value="F-box-assoc_interact_dom"/>
</dbReference>
<dbReference type="Gene3D" id="1.20.1280.50">
    <property type="match status" value="1"/>
</dbReference>
<dbReference type="SUPFAM" id="SSF81383">
    <property type="entry name" value="F-box domain"/>
    <property type="match status" value="1"/>
</dbReference>
<gene>
    <name evidence="2" type="ORF">C2S53_017018</name>
</gene>
<accession>A0AAD4JIW7</accession>
<protein>
    <recommendedName>
        <fullName evidence="1">F-box domain-containing protein</fullName>
    </recommendedName>
</protein>
<dbReference type="InterPro" id="IPR006527">
    <property type="entry name" value="F-box-assoc_dom_typ1"/>
</dbReference>
<dbReference type="NCBIfam" id="TIGR01640">
    <property type="entry name" value="F_box_assoc_1"/>
    <property type="match status" value="1"/>
</dbReference>
<dbReference type="InterPro" id="IPR036047">
    <property type="entry name" value="F-box-like_dom_sf"/>
</dbReference>
<proteinExistence type="predicted"/>
<dbReference type="InterPro" id="IPR001810">
    <property type="entry name" value="F-box_dom"/>
</dbReference>
<evidence type="ECO:0000259" key="1">
    <source>
        <dbReference type="PROSITE" id="PS50181"/>
    </source>
</evidence>
<keyword evidence="3" id="KW-1185">Reference proteome</keyword>
<organism evidence="2 3">
    <name type="scientific">Perilla frutescens var. hirtella</name>
    <name type="common">Perilla citriodora</name>
    <name type="synonym">Perilla setoyensis</name>
    <dbReference type="NCBI Taxonomy" id="608512"/>
    <lineage>
        <taxon>Eukaryota</taxon>
        <taxon>Viridiplantae</taxon>
        <taxon>Streptophyta</taxon>
        <taxon>Embryophyta</taxon>
        <taxon>Tracheophyta</taxon>
        <taxon>Spermatophyta</taxon>
        <taxon>Magnoliopsida</taxon>
        <taxon>eudicotyledons</taxon>
        <taxon>Gunneridae</taxon>
        <taxon>Pentapetalae</taxon>
        <taxon>asterids</taxon>
        <taxon>lamiids</taxon>
        <taxon>Lamiales</taxon>
        <taxon>Lamiaceae</taxon>
        <taxon>Nepetoideae</taxon>
        <taxon>Elsholtzieae</taxon>
        <taxon>Perilla</taxon>
    </lineage>
</organism>
<dbReference type="PANTHER" id="PTHR31672:SF11">
    <property type="entry name" value="F-BOX PROTEIN CPR1-LIKE ISOFORM X2"/>
    <property type="match status" value="1"/>
</dbReference>
<dbReference type="Pfam" id="PF07734">
    <property type="entry name" value="FBA_1"/>
    <property type="match status" value="1"/>
</dbReference>
<dbReference type="EMBL" id="SDAM02000053">
    <property type="protein sequence ID" value="KAH6834124.1"/>
    <property type="molecule type" value="Genomic_DNA"/>
</dbReference>